<dbReference type="EMBL" id="BMYK01000007">
    <property type="protein sequence ID" value="GHC84522.1"/>
    <property type="molecule type" value="Genomic_DNA"/>
</dbReference>
<evidence type="ECO:0000313" key="2">
    <source>
        <dbReference type="Proteomes" id="UP000626210"/>
    </source>
</evidence>
<organism evidence="1 2">
    <name type="scientific">Pseudorhodoferax aquiterrae</name>
    <dbReference type="NCBI Taxonomy" id="747304"/>
    <lineage>
        <taxon>Bacteria</taxon>
        <taxon>Pseudomonadati</taxon>
        <taxon>Pseudomonadota</taxon>
        <taxon>Betaproteobacteria</taxon>
        <taxon>Burkholderiales</taxon>
        <taxon>Comamonadaceae</taxon>
    </lineage>
</organism>
<gene>
    <name evidence="1" type="ORF">GCM10007320_29030</name>
</gene>
<protein>
    <submittedName>
        <fullName evidence="1">Uncharacterized protein</fullName>
    </submittedName>
</protein>
<accession>A0ABQ3G349</accession>
<sequence length="106" mass="9759">MVLHALPLPDQRPAAGRVAGVQELLGAAGGVGAVGLAGAGVGPASGADAGALGAVGGGLCCGAGVAGADGLAGAGASLRWQAPRASVAAAASAMARMRERCGMRVS</sequence>
<proteinExistence type="predicted"/>
<dbReference type="Proteomes" id="UP000626210">
    <property type="component" value="Unassembled WGS sequence"/>
</dbReference>
<name>A0ABQ3G349_9BURK</name>
<comment type="caution">
    <text evidence="1">The sequence shown here is derived from an EMBL/GenBank/DDBJ whole genome shotgun (WGS) entry which is preliminary data.</text>
</comment>
<reference evidence="2" key="1">
    <citation type="journal article" date="2019" name="Int. J. Syst. Evol. Microbiol.">
        <title>The Global Catalogue of Microorganisms (GCM) 10K type strain sequencing project: providing services to taxonomists for standard genome sequencing and annotation.</title>
        <authorList>
            <consortium name="The Broad Institute Genomics Platform"/>
            <consortium name="The Broad Institute Genome Sequencing Center for Infectious Disease"/>
            <person name="Wu L."/>
            <person name="Ma J."/>
        </authorList>
    </citation>
    <scope>NUCLEOTIDE SEQUENCE [LARGE SCALE GENOMIC DNA]</scope>
    <source>
        <strain evidence="2">KCTC 23314</strain>
    </source>
</reference>
<evidence type="ECO:0000313" key="1">
    <source>
        <dbReference type="EMBL" id="GHC84522.1"/>
    </source>
</evidence>
<keyword evidence="2" id="KW-1185">Reference proteome</keyword>